<sequence length="594" mass="69409">MTAISNIASPFEKIEHIVTLQLLNQVIAIYDPKSEKHIQEIFNMITGLEQSEFEISNTLQKWNFVLPIYEDSIINNRVNIPKTAEIYFESQPGFKRYWSNILSPTRDNCCNTSLRQPEFGKNVTIYACDGPKKYSLMKRRCAICENQYFPNYVLKSDALDYTDHESFRHIILIFGIVGYSRELINRFDGDLLFKHSGFEAFQQSYAYELSINGLHDITHFDRRHFQLTWMFYKAAESMYKRGVHYVQIPFERDIDLFLWNSLASALESFCDRWSRHVLNNPCGPQCSKVIVLDGHQKCTRRVCRFEDEYMESTELGPIQTGCQFTPSYKSKYCELHQHLASKTNTSFHEDNLSDVSTEYEYDCEDQQSIVQKASSATKATKKISDMNISISVTEPMQTFDKEQASEEIFTNECETLKSKNESKTKQRRSCGAIAAVFNCGIIFGLAELFRSESIKQVYQFMANIFDGREDLLPNVVCYDDACHLSRFSWNTKKNVKHATKPSQKLAQMGFTVDKFHIKNHKDPWCLKHMDPYQHPAVDTVNTGACEQIFRWMALYKNIFRSLNHSRFMWMMMNVCELRNEHRLNDLFRKNKMKS</sequence>
<organism evidence="2 3">
    <name type="scientific">Didymodactylos carnosus</name>
    <dbReference type="NCBI Taxonomy" id="1234261"/>
    <lineage>
        <taxon>Eukaryota</taxon>
        <taxon>Metazoa</taxon>
        <taxon>Spiralia</taxon>
        <taxon>Gnathifera</taxon>
        <taxon>Rotifera</taxon>
        <taxon>Eurotatoria</taxon>
        <taxon>Bdelloidea</taxon>
        <taxon>Philodinida</taxon>
        <taxon>Philodinidae</taxon>
        <taxon>Didymodactylos</taxon>
    </lineage>
</organism>
<name>A0A8S2IPU8_9BILA</name>
<dbReference type="PANTHER" id="PTHR34305">
    <property type="entry name" value="EXPRESSED PROTEIN"/>
    <property type="match status" value="1"/>
</dbReference>
<evidence type="ECO:0008006" key="4">
    <source>
        <dbReference type="Google" id="ProtNLM"/>
    </source>
</evidence>
<dbReference type="EMBL" id="CAJNOK010006400">
    <property type="protein sequence ID" value="CAF1002579.1"/>
    <property type="molecule type" value="Genomic_DNA"/>
</dbReference>
<gene>
    <name evidence="1" type="ORF">OVA965_LOCUS14634</name>
    <name evidence="2" type="ORF">TMI583_LOCUS14638</name>
</gene>
<evidence type="ECO:0000313" key="2">
    <source>
        <dbReference type="EMBL" id="CAF3771919.1"/>
    </source>
</evidence>
<protein>
    <recommendedName>
        <fullName evidence="4">CxC5 like cysteine cluster associated with KDZ domain-containing protein</fullName>
    </recommendedName>
</protein>
<dbReference type="Proteomes" id="UP000682733">
    <property type="component" value="Unassembled WGS sequence"/>
</dbReference>
<dbReference type="PANTHER" id="PTHR34305:SF1">
    <property type="entry name" value="SWIM-TYPE DOMAIN-CONTAINING PROTEIN"/>
    <property type="match status" value="1"/>
</dbReference>
<dbReference type="AlphaFoldDB" id="A0A8S2IPU8"/>
<comment type="caution">
    <text evidence="2">The sequence shown here is derived from an EMBL/GenBank/DDBJ whole genome shotgun (WGS) entry which is preliminary data.</text>
</comment>
<dbReference type="Proteomes" id="UP000677228">
    <property type="component" value="Unassembled WGS sequence"/>
</dbReference>
<reference evidence="2" key="1">
    <citation type="submission" date="2021-02" db="EMBL/GenBank/DDBJ databases">
        <authorList>
            <person name="Nowell W R."/>
        </authorList>
    </citation>
    <scope>NUCLEOTIDE SEQUENCE</scope>
</reference>
<accession>A0A8S2IPU8</accession>
<evidence type="ECO:0000313" key="3">
    <source>
        <dbReference type="Proteomes" id="UP000682733"/>
    </source>
</evidence>
<dbReference type="InterPro" id="IPR040521">
    <property type="entry name" value="KDZ"/>
</dbReference>
<dbReference type="EMBL" id="CAJOBA010006408">
    <property type="protein sequence ID" value="CAF3771919.1"/>
    <property type="molecule type" value="Genomic_DNA"/>
</dbReference>
<proteinExistence type="predicted"/>
<evidence type="ECO:0000313" key="1">
    <source>
        <dbReference type="EMBL" id="CAF1002579.1"/>
    </source>
</evidence>
<dbReference type="Pfam" id="PF18758">
    <property type="entry name" value="KDZ"/>
    <property type="match status" value="1"/>
</dbReference>